<protein>
    <recommendedName>
        <fullName evidence="2">carbonic anhydrase</fullName>
        <ecNumber evidence="2">4.2.1.1</ecNumber>
    </recommendedName>
</protein>
<dbReference type="PANTHER" id="PTHR18952:SF265">
    <property type="entry name" value="CARBONIC ANHYDRASE"/>
    <property type="match status" value="1"/>
</dbReference>
<evidence type="ECO:0000256" key="3">
    <source>
        <dbReference type="ARBA" id="ARBA00022723"/>
    </source>
</evidence>
<feature type="transmembrane region" description="Helical" evidence="7">
    <location>
        <begin position="177"/>
        <end position="201"/>
    </location>
</feature>
<evidence type="ECO:0000256" key="1">
    <source>
        <dbReference type="ARBA" id="ARBA00010718"/>
    </source>
</evidence>
<dbReference type="PROSITE" id="PS51144">
    <property type="entry name" value="ALPHA_CA_2"/>
    <property type="match status" value="1"/>
</dbReference>
<evidence type="ECO:0000256" key="7">
    <source>
        <dbReference type="SAM" id="Phobius"/>
    </source>
</evidence>
<evidence type="ECO:0000256" key="2">
    <source>
        <dbReference type="ARBA" id="ARBA00012925"/>
    </source>
</evidence>
<keyword evidence="7" id="KW-0812">Transmembrane</keyword>
<feature type="domain" description="Alpha-carbonic anhydrase" evidence="8">
    <location>
        <begin position="1"/>
        <end position="124"/>
    </location>
</feature>
<accession>A0A813E8Y4</accession>
<dbReference type="SUPFAM" id="SSF51069">
    <property type="entry name" value="Carbonic anhydrase"/>
    <property type="match status" value="1"/>
</dbReference>
<evidence type="ECO:0000259" key="8">
    <source>
        <dbReference type="PROSITE" id="PS51144"/>
    </source>
</evidence>
<evidence type="ECO:0000313" key="9">
    <source>
        <dbReference type="EMBL" id="CAE8595456.1"/>
    </source>
</evidence>
<keyword evidence="4" id="KW-0862">Zinc</keyword>
<keyword evidence="10" id="KW-1185">Reference proteome</keyword>
<reference evidence="9" key="1">
    <citation type="submission" date="2021-02" db="EMBL/GenBank/DDBJ databases">
        <authorList>
            <person name="Dougan E. K."/>
            <person name="Rhodes N."/>
            <person name="Thang M."/>
            <person name="Chan C."/>
        </authorList>
    </citation>
    <scope>NUCLEOTIDE SEQUENCE</scope>
</reference>
<dbReference type="PANTHER" id="PTHR18952">
    <property type="entry name" value="CARBONIC ANHYDRASE"/>
    <property type="match status" value="1"/>
</dbReference>
<evidence type="ECO:0000256" key="6">
    <source>
        <dbReference type="ARBA" id="ARBA00048348"/>
    </source>
</evidence>
<dbReference type="EMBL" id="CAJNNV010007854">
    <property type="protein sequence ID" value="CAE8595456.1"/>
    <property type="molecule type" value="Genomic_DNA"/>
</dbReference>
<dbReference type="GO" id="GO:0008270">
    <property type="term" value="F:zinc ion binding"/>
    <property type="evidence" value="ECO:0007669"/>
    <property type="project" value="InterPro"/>
</dbReference>
<comment type="caution">
    <text evidence="9">The sequence shown here is derived from an EMBL/GenBank/DDBJ whole genome shotgun (WGS) entry which is preliminary data.</text>
</comment>
<keyword evidence="7" id="KW-0472">Membrane</keyword>
<keyword evidence="7" id="KW-1133">Transmembrane helix</keyword>
<comment type="catalytic activity">
    <reaction evidence="6">
        <text>hydrogencarbonate + H(+) = CO2 + H2O</text>
        <dbReference type="Rhea" id="RHEA:10748"/>
        <dbReference type="ChEBI" id="CHEBI:15377"/>
        <dbReference type="ChEBI" id="CHEBI:15378"/>
        <dbReference type="ChEBI" id="CHEBI:16526"/>
        <dbReference type="ChEBI" id="CHEBI:17544"/>
        <dbReference type="EC" id="4.2.1.1"/>
    </reaction>
</comment>
<dbReference type="GO" id="GO:0004089">
    <property type="term" value="F:carbonate dehydratase activity"/>
    <property type="evidence" value="ECO:0007669"/>
    <property type="project" value="UniProtKB-EC"/>
</dbReference>
<dbReference type="EC" id="4.2.1.1" evidence="2"/>
<gene>
    <name evidence="9" type="ORF">PGLA1383_LOCUS13967</name>
</gene>
<name>A0A813E8Y4_POLGL</name>
<comment type="similarity">
    <text evidence="1">Belongs to the alpha-carbonic anhydrase family.</text>
</comment>
<evidence type="ECO:0000256" key="5">
    <source>
        <dbReference type="ARBA" id="ARBA00023239"/>
    </source>
</evidence>
<evidence type="ECO:0000256" key="4">
    <source>
        <dbReference type="ARBA" id="ARBA00022833"/>
    </source>
</evidence>
<dbReference type="Gene3D" id="3.10.200.10">
    <property type="entry name" value="Alpha carbonic anhydrase"/>
    <property type="match status" value="1"/>
</dbReference>
<dbReference type="InterPro" id="IPR001148">
    <property type="entry name" value="CA_dom"/>
</dbReference>
<dbReference type="Pfam" id="PF00194">
    <property type="entry name" value="Carb_anhydrase"/>
    <property type="match status" value="1"/>
</dbReference>
<keyword evidence="5" id="KW-0456">Lyase</keyword>
<dbReference type="AlphaFoldDB" id="A0A813E8Y4"/>
<evidence type="ECO:0000313" key="10">
    <source>
        <dbReference type="Proteomes" id="UP000654075"/>
    </source>
</evidence>
<dbReference type="InterPro" id="IPR023561">
    <property type="entry name" value="Carbonic_anhydrase_a-class"/>
</dbReference>
<dbReference type="InterPro" id="IPR036398">
    <property type="entry name" value="CA_dom_sf"/>
</dbReference>
<dbReference type="Proteomes" id="UP000654075">
    <property type="component" value="Unassembled WGS sequence"/>
</dbReference>
<dbReference type="OrthoDB" id="429145at2759"/>
<sequence>MHVVHQKSGSSGNADILVIAVFFEIGSASNFLMSLGLPGGEPFPVIGAPLTLDSELLLAMADGLYMYSGSLTTPPCSETVTWVVLAKPRTASQVQIDEAQNYYPEPANHRPLQPLNGRKIGKNMFAVTSPASWCKDFDLSLLDKSSKADCKKQQQKAYYENHRLWEQRSRAVSGKRIADISISSVMFLLLGILGATSLVAWRRGAWSRPAPLSDPGDGFLLSETDGFLSSDELVA</sequence>
<keyword evidence="3" id="KW-0479">Metal-binding</keyword>
<proteinExistence type="inferred from homology"/>
<organism evidence="9 10">
    <name type="scientific">Polarella glacialis</name>
    <name type="common">Dinoflagellate</name>
    <dbReference type="NCBI Taxonomy" id="89957"/>
    <lineage>
        <taxon>Eukaryota</taxon>
        <taxon>Sar</taxon>
        <taxon>Alveolata</taxon>
        <taxon>Dinophyceae</taxon>
        <taxon>Suessiales</taxon>
        <taxon>Suessiaceae</taxon>
        <taxon>Polarella</taxon>
    </lineage>
</organism>